<evidence type="ECO:0000313" key="2">
    <source>
        <dbReference type="Proteomes" id="UP000694564"/>
    </source>
</evidence>
<proteinExistence type="predicted"/>
<organism evidence="1 2">
    <name type="scientific">Sciurus vulgaris</name>
    <name type="common">Eurasian red squirrel</name>
    <dbReference type="NCBI Taxonomy" id="55149"/>
    <lineage>
        <taxon>Eukaryota</taxon>
        <taxon>Metazoa</taxon>
        <taxon>Chordata</taxon>
        <taxon>Craniata</taxon>
        <taxon>Vertebrata</taxon>
        <taxon>Euteleostomi</taxon>
        <taxon>Mammalia</taxon>
        <taxon>Eutheria</taxon>
        <taxon>Euarchontoglires</taxon>
        <taxon>Glires</taxon>
        <taxon>Rodentia</taxon>
        <taxon>Sciuromorpha</taxon>
        <taxon>Sciuridae</taxon>
        <taxon>Sciurinae</taxon>
        <taxon>Sciurini</taxon>
        <taxon>Sciurus</taxon>
    </lineage>
</organism>
<dbReference type="Ensembl" id="ENSSVLT00005022542.1">
    <property type="protein sequence ID" value="ENSSVLP00005020213.1"/>
    <property type="gene ID" value="ENSSVLG00005016197.1"/>
</dbReference>
<dbReference type="AlphaFoldDB" id="A0A8D2D7X3"/>
<dbReference type="GeneTree" id="ENSGT01030000235698"/>
<sequence length="57" mass="6970">MARHQREKVIQNEVHQNQCLWELYLRELCTQKFYREYHVNPLNLGEDCGATETHQMH</sequence>
<protein>
    <submittedName>
        <fullName evidence="1">Uncharacterized protein</fullName>
    </submittedName>
</protein>
<name>A0A8D2D7X3_SCIVU</name>
<accession>A0A8D2D7X3</accession>
<dbReference type="Proteomes" id="UP000694564">
    <property type="component" value="Unassembled WGS sequence"/>
</dbReference>
<reference evidence="1" key="1">
    <citation type="submission" date="2025-08" db="UniProtKB">
        <authorList>
            <consortium name="Ensembl"/>
        </authorList>
    </citation>
    <scope>IDENTIFICATION</scope>
</reference>
<dbReference type="OrthoDB" id="446290at2759"/>
<keyword evidence="2" id="KW-1185">Reference proteome</keyword>
<evidence type="ECO:0000313" key="1">
    <source>
        <dbReference type="Ensembl" id="ENSSVLP00005020213.1"/>
    </source>
</evidence>
<reference evidence="1" key="2">
    <citation type="submission" date="2025-09" db="UniProtKB">
        <authorList>
            <consortium name="Ensembl"/>
        </authorList>
    </citation>
    <scope>IDENTIFICATION</scope>
</reference>